<evidence type="ECO:0000259" key="1">
    <source>
        <dbReference type="Pfam" id="PF12697"/>
    </source>
</evidence>
<dbReference type="Proteomes" id="UP000559256">
    <property type="component" value="Unassembled WGS sequence"/>
</dbReference>
<dbReference type="Gene3D" id="3.40.50.1820">
    <property type="entry name" value="alpha/beta hydrolase"/>
    <property type="match status" value="1"/>
</dbReference>
<dbReference type="AlphaFoldDB" id="A0A8H5C982"/>
<accession>A0A8H5C982</accession>
<dbReference type="GO" id="GO:0008233">
    <property type="term" value="F:peptidase activity"/>
    <property type="evidence" value="ECO:0007669"/>
    <property type="project" value="InterPro"/>
</dbReference>
<dbReference type="GO" id="GO:0006508">
    <property type="term" value="P:proteolysis"/>
    <property type="evidence" value="ECO:0007669"/>
    <property type="project" value="InterPro"/>
</dbReference>
<comment type="caution">
    <text evidence="2">The sequence shown here is derived from an EMBL/GenBank/DDBJ whole genome shotgun (WGS) entry which is preliminary data.</text>
</comment>
<protein>
    <recommendedName>
        <fullName evidence="1">AB hydrolase-1 domain-containing protein</fullName>
    </recommendedName>
</protein>
<proteinExistence type="predicted"/>
<name>A0A8H5C982_9AGAR</name>
<dbReference type="PANTHER" id="PTHR43194:SF2">
    <property type="entry name" value="PEROXISOMAL MEMBRANE PROTEIN LPX1"/>
    <property type="match status" value="1"/>
</dbReference>
<organism evidence="2 3">
    <name type="scientific">Tetrapyrgos nigripes</name>
    <dbReference type="NCBI Taxonomy" id="182062"/>
    <lineage>
        <taxon>Eukaryota</taxon>
        <taxon>Fungi</taxon>
        <taxon>Dikarya</taxon>
        <taxon>Basidiomycota</taxon>
        <taxon>Agaricomycotina</taxon>
        <taxon>Agaricomycetes</taxon>
        <taxon>Agaricomycetidae</taxon>
        <taxon>Agaricales</taxon>
        <taxon>Marasmiineae</taxon>
        <taxon>Marasmiaceae</taxon>
        <taxon>Tetrapyrgos</taxon>
    </lineage>
</organism>
<dbReference type="InterPro" id="IPR029058">
    <property type="entry name" value="AB_hydrolase_fold"/>
</dbReference>
<sequence>MAHRSGTVEFVVGDQKLETWYLITGDLKNSKKTPVVILHGGPVMNYIYLKYVLTQFHFPLQQLNPPDRSHEKLSDEAGIPVVFYNQIGFKKYPDIPVSFWTRELFFDELDNLVEKLGIKDNFGVYGHSWGGVMGSEYAATRSPPGLKKLVLANTFASSPLYNQCKEDWIDKLPGNLPQIIRKHKADGTTNAQEYKDAVQVYKNLHICTLTPWPDELLDSLAHSRGNLPPGVDLIPDDWDVVDKLPNIQCPTLVISSPKDDMAELCVRPFFQKIEKCKWVDLQVASHVPFFEEPERYFSVLQDFLDATDK</sequence>
<dbReference type="EMBL" id="JAACJM010000218">
    <property type="protein sequence ID" value="KAF5337461.1"/>
    <property type="molecule type" value="Genomic_DNA"/>
</dbReference>
<evidence type="ECO:0000313" key="2">
    <source>
        <dbReference type="EMBL" id="KAF5337461.1"/>
    </source>
</evidence>
<dbReference type="SUPFAM" id="SSF53474">
    <property type="entry name" value="alpha/beta-Hydrolases"/>
    <property type="match status" value="1"/>
</dbReference>
<dbReference type="InterPro" id="IPR000073">
    <property type="entry name" value="AB_hydrolase_1"/>
</dbReference>
<dbReference type="InterPro" id="IPR050228">
    <property type="entry name" value="Carboxylesterase_BioH"/>
</dbReference>
<dbReference type="OrthoDB" id="190201at2759"/>
<dbReference type="InterPro" id="IPR005945">
    <property type="entry name" value="Pro_imino_pep"/>
</dbReference>
<dbReference type="Pfam" id="PF12697">
    <property type="entry name" value="Abhydrolase_6"/>
    <property type="match status" value="1"/>
</dbReference>
<evidence type="ECO:0000313" key="3">
    <source>
        <dbReference type="Proteomes" id="UP000559256"/>
    </source>
</evidence>
<keyword evidence="3" id="KW-1185">Reference proteome</keyword>
<dbReference type="PANTHER" id="PTHR43194">
    <property type="entry name" value="HYDROLASE ALPHA/BETA FOLD FAMILY"/>
    <property type="match status" value="1"/>
</dbReference>
<reference evidence="2 3" key="1">
    <citation type="journal article" date="2020" name="ISME J.">
        <title>Uncovering the hidden diversity of litter-decomposition mechanisms in mushroom-forming fungi.</title>
        <authorList>
            <person name="Floudas D."/>
            <person name="Bentzer J."/>
            <person name="Ahren D."/>
            <person name="Johansson T."/>
            <person name="Persson P."/>
            <person name="Tunlid A."/>
        </authorList>
    </citation>
    <scope>NUCLEOTIDE SEQUENCE [LARGE SCALE GENOMIC DNA]</scope>
    <source>
        <strain evidence="2 3">CBS 291.85</strain>
    </source>
</reference>
<dbReference type="PIRSF" id="PIRSF005539">
    <property type="entry name" value="Pept_S33_TRI_F1"/>
    <property type="match status" value="1"/>
</dbReference>
<gene>
    <name evidence="2" type="ORF">D9758_018009</name>
</gene>
<feature type="domain" description="AB hydrolase-1" evidence="1">
    <location>
        <begin position="35"/>
        <end position="297"/>
    </location>
</feature>